<sequence length="92" mass="10748">MDSQTKISGGIFSTEYERSVIYHLEECLEKWVNARAEVEGAFDLMSQKEVLKKFDISPVTLQSWEQHGLVRYQHLSRDRVKFIIKNQTCSPL</sequence>
<accession>V8AR20</accession>
<evidence type="ECO:0008006" key="3">
    <source>
        <dbReference type="Google" id="ProtNLM"/>
    </source>
</evidence>
<reference evidence="1 2" key="1">
    <citation type="submission" date="2013-07" db="EMBL/GenBank/DDBJ databases">
        <title>Isolation of Lactococcus garvieae strain TRF1 from the fecal material of a timber rattlesnake.</title>
        <authorList>
            <person name="McLaughlin R.W."/>
            <person name="Cochran P.A."/>
            <person name="Dowd S.E."/>
        </authorList>
    </citation>
    <scope>NUCLEOTIDE SEQUENCE [LARGE SCALE GENOMIC DNA]</scope>
    <source>
        <strain evidence="1 2">TRF1</strain>
    </source>
</reference>
<comment type="caution">
    <text evidence="1">The sequence shown here is derived from an EMBL/GenBank/DDBJ whole genome shotgun (WGS) entry which is preliminary data.</text>
</comment>
<evidence type="ECO:0000313" key="2">
    <source>
        <dbReference type="Proteomes" id="UP000018692"/>
    </source>
</evidence>
<dbReference type="Proteomes" id="UP000018692">
    <property type="component" value="Unassembled WGS sequence"/>
</dbReference>
<proteinExistence type="predicted"/>
<evidence type="ECO:0000313" key="1">
    <source>
        <dbReference type="EMBL" id="ETD05414.1"/>
    </source>
</evidence>
<dbReference type="AlphaFoldDB" id="V8AR20"/>
<name>V8AR20_9LACT</name>
<dbReference type="EMBL" id="AVFE01000005">
    <property type="protein sequence ID" value="ETD05414.1"/>
    <property type="molecule type" value="Genomic_DNA"/>
</dbReference>
<dbReference type="PATRIC" id="fig|1380772.3.peg.463"/>
<gene>
    <name evidence="1" type="ORF">N568_0102370</name>
</gene>
<protein>
    <recommendedName>
        <fullName evidence="3">HTH merR-type domain-containing protein</fullName>
    </recommendedName>
</protein>
<organism evidence="1 2">
    <name type="scientific">Lactococcus garvieae TRF1</name>
    <dbReference type="NCBI Taxonomy" id="1380772"/>
    <lineage>
        <taxon>Bacteria</taxon>
        <taxon>Bacillati</taxon>
        <taxon>Bacillota</taxon>
        <taxon>Bacilli</taxon>
        <taxon>Lactobacillales</taxon>
        <taxon>Streptococcaceae</taxon>
        <taxon>Lactococcus</taxon>
    </lineage>
</organism>